<accession>A0A1C4Y6X5</accession>
<dbReference type="InterPro" id="IPR036396">
    <property type="entry name" value="Cyt_P450_sf"/>
</dbReference>
<keyword evidence="2" id="KW-0479">Metal-binding</keyword>
<keyword evidence="2" id="KW-0560">Oxidoreductase</keyword>
<dbReference type="SUPFAM" id="SSF48264">
    <property type="entry name" value="Cytochrome P450"/>
    <property type="match status" value="1"/>
</dbReference>
<gene>
    <name evidence="3" type="ORF">GA0070607_6343</name>
</gene>
<evidence type="ECO:0008006" key="5">
    <source>
        <dbReference type="Google" id="ProtNLM"/>
    </source>
</evidence>
<dbReference type="RefSeq" id="WP_089021416.1">
    <property type="nucleotide sequence ID" value="NZ_LT607412.1"/>
</dbReference>
<dbReference type="OrthoDB" id="4156795at2"/>
<keyword evidence="2" id="KW-0408">Iron</keyword>
<organism evidence="3 4">
    <name type="scientific">Micromonospora coriariae</name>
    <dbReference type="NCBI Taxonomy" id="285665"/>
    <lineage>
        <taxon>Bacteria</taxon>
        <taxon>Bacillati</taxon>
        <taxon>Actinomycetota</taxon>
        <taxon>Actinomycetes</taxon>
        <taxon>Micromonosporales</taxon>
        <taxon>Micromonosporaceae</taxon>
        <taxon>Micromonospora</taxon>
    </lineage>
</organism>
<dbReference type="AlphaFoldDB" id="A0A1C4Y6X5"/>
<reference evidence="4" key="1">
    <citation type="submission" date="2016-06" db="EMBL/GenBank/DDBJ databases">
        <authorList>
            <person name="Varghese N."/>
            <person name="Submissions Spin"/>
        </authorList>
    </citation>
    <scope>NUCLEOTIDE SEQUENCE [LARGE SCALE GENOMIC DNA]</scope>
    <source>
        <strain evidence="4">DSM 44875</strain>
    </source>
</reference>
<evidence type="ECO:0000256" key="2">
    <source>
        <dbReference type="RuleBase" id="RU000461"/>
    </source>
</evidence>
<proteinExistence type="inferred from homology"/>
<evidence type="ECO:0000256" key="1">
    <source>
        <dbReference type="ARBA" id="ARBA00010617"/>
    </source>
</evidence>
<evidence type="ECO:0000313" key="4">
    <source>
        <dbReference type="Proteomes" id="UP000198243"/>
    </source>
</evidence>
<dbReference type="Pfam" id="PF00067">
    <property type="entry name" value="p450"/>
    <property type="match status" value="1"/>
</dbReference>
<name>A0A1C4Y6X5_9ACTN</name>
<dbReference type="EMBL" id="LT607412">
    <property type="protein sequence ID" value="SCF16473.1"/>
    <property type="molecule type" value="Genomic_DNA"/>
</dbReference>
<dbReference type="PANTHER" id="PTHR46696">
    <property type="entry name" value="P450, PUTATIVE (EUROFUNG)-RELATED"/>
    <property type="match status" value="1"/>
</dbReference>
<dbReference type="GO" id="GO:0016705">
    <property type="term" value="F:oxidoreductase activity, acting on paired donors, with incorporation or reduction of molecular oxygen"/>
    <property type="evidence" value="ECO:0007669"/>
    <property type="project" value="InterPro"/>
</dbReference>
<dbReference type="InterPro" id="IPR017972">
    <property type="entry name" value="Cyt_P450_CS"/>
</dbReference>
<dbReference type="GO" id="GO:0004497">
    <property type="term" value="F:monooxygenase activity"/>
    <property type="evidence" value="ECO:0007669"/>
    <property type="project" value="UniProtKB-KW"/>
</dbReference>
<comment type="similarity">
    <text evidence="1 2">Belongs to the cytochrome P450 family.</text>
</comment>
<dbReference type="PRINTS" id="PR00385">
    <property type="entry name" value="P450"/>
</dbReference>
<sequence>MRLNPFTGAYLSDPASVWRRILDDPAGVHHAEDLGLWLISRHEHVRRALGDAGTFGNALTLAPVYEVCPEAMSVIMQIDAPPTTAAADPPVHPRTRRALRATFANTPDRVESEYGPIVRRRVDQLVSRLVARQGRQVDLVPEFATELPLLVVLDILGVPDADIGRIRSWADGQIALIWGQPDPEEQVRLAQGLLEFWHYCQELVRQRADSGHLGDDFISRALTYRDDDDDVLTVTEVASLAFNLLVAGHETTAGLLAHALDQALSSPQRWRAIAADPLSVPAFVAETLRFAPAIDGWLRVTRREVTLGDVTIPAGARCLLLIGAANRDSAVFAHPDRFDPHRSDGRDHLSFGHGPHFCIGAALARLEAGIALTRLAAAIPGLRLTSEQHRSYKPNVAFRAHHALAATIDIMAPVDDPKVRATASAEVRAA</sequence>
<dbReference type="PANTHER" id="PTHR46696:SF1">
    <property type="entry name" value="CYTOCHROME P450 YJIB-RELATED"/>
    <property type="match status" value="1"/>
</dbReference>
<dbReference type="InterPro" id="IPR001128">
    <property type="entry name" value="Cyt_P450"/>
</dbReference>
<dbReference type="GO" id="GO:0005506">
    <property type="term" value="F:iron ion binding"/>
    <property type="evidence" value="ECO:0007669"/>
    <property type="project" value="InterPro"/>
</dbReference>
<keyword evidence="2" id="KW-0349">Heme</keyword>
<dbReference type="PRINTS" id="PR00359">
    <property type="entry name" value="BP450"/>
</dbReference>
<dbReference type="PROSITE" id="PS00086">
    <property type="entry name" value="CYTOCHROME_P450"/>
    <property type="match status" value="1"/>
</dbReference>
<keyword evidence="2" id="KW-0503">Monooxygenase</keyword>
<dbReference type="InterPro" id="IPR002397">
    <property type="entry name" value="Cyt_P450_B"/>
</dbReference>
<dbReference type="GO" id="GO:0020037">
    <property type="term" value="F:heme binding"/>
    <property type="evidence" value="ECO:0007669"/>
    <property type="project" value="InterPro"/>
</dbReference>
<evidence type="ECO:0000313" key="3">
    <source>
        <dbReference type="EMBL" id="SCF16473.1"/>
    </source>
</evidence>
<keyword evidence="4" id="KW-1185">Reference proteome</keyword>
<protein>
    <recommendedName>
        <fullName evidence="5">Cytochrome P450</fullName>
    </recommendedName>
</protein>
<dbReference type="Gene3D" id="1.10.630.10">
    <property type="entry name" value="Cytochrome P450"/>
    <property type="match status" value="1"/>
</dbReference>
<dbReference type="Proteomes" id="UP000198243">
    <property type="component" value="Chromosome I"/>
</dbReference>